<reference evidence="2 3" key="1">
    <citation type="journal article" date="2011" name="J. Bacteriol.">
        <title>Complete genome sequence of Burkholderia gladioli BSR3.</title>
        <authorList>
            <person name="Seo Y.S."/>
            <person name="Lim J."/>
            <person name="Choi B.S."/>
            <person name="Kim H."/>
            <person name="Goo E."/>
            <person name="Lee B."/>
            <person name="Lim J.S."/>
            <person name="Choi I.Y."/>
            <person name="Moon J.S."/>
            <person name="Kim J."/>
            <person name="Hwang I."/>
        </authorList>
    </citation>
    <scope>NUCLEOTIDE SEQUENCE [LARGE SCALE GENOMIC DNA]</scope>
    <source>
        <strain evidence="2 3">BSR3</strain>
    </source>
</reference>
<dbReference type="Proteomes" id="UP000008316">
    <property type="component" value="Chromosome 1"/>
</dbReference>
<dbReference type="PANTHER" id="PTHR43581:SF4">
    <property type="entry name" value="ATP_GTP PHOSPHATASE"/>
    <property type="match status" value="1"/>
</dbReference>
<evidence type="ECO:0000259" key="1">
    <source>
        <dbReference type="SMART" id="SM00382"/>
    </source>
</evidence>
<dbReference type="HOGENOM" id="CLU_481192_0_0_4"/>
<keyword evidence="3" id="KW-1185">Reference proteome</keyword>
<evidence type="ECO:0000313" key="3">
    <source>
        <dbReference type="Proteomes" id="UP000008316"/>
    </source>
</evidence>
<dbReference type="InterPro" id="IPR003959">
    <property type="entry name" value="ATPase_AAA_core"/>
</dbReference>
<dbReference type="EMBL" id="CP002599">
    <property type="protein sequence ID" value="AEA59747.1"/>
    <property type="molecule type" value="Genomic_DNA"/>
</dbReference>
<proteinExistence type="predicted"/>
<accession>F2L9I4</accession>
<dbReference type="CDD" id="cd00267">
    <property type="entry name" value="ABC_ATPase"/>
    <property type="match status" value="1"/>
</dbReference>
<sequence>MRIEYRNDYLSIKKFNPVDVPDFIVLTGINGSGKSHLLKAIEGGQVLVDGVTGGGTLFSAETFKLNDDTGVQTHSIRQAKEQAWRTFDSGVRARLRQSADAIADQLPDLVRQAAELNVPLLQLPGGGVFGQYKLEIRGFLSPISSGARMHDQAQIYPSLLNMLMRLPYPGHDLTRDEFDKYFRVSDGERALLPLHLGRVIWSYYVEMQANRNRRYTNLEYGSGLASYSDEEFFEYYGDKPWDVLNSILEEFGSLDYRIPSPEGMDSFLDYRLKIQSKSNPELSLDFSNLSSGERVMFALVGAMYRAGTVERFPQVVLLDEIDASLHPSMIRIMLSIIENILVKKGIKVILVTHSATTVALSPDGSIYIMNRRGEDRIRPSVKNEALEILSEGFVTLEKGLLLMEELDKTGTCIITEGYNTVFLRRALDLYGVEGVTVISGLESRTGNRQLRTLFDFFARVPHKNKVIIIWDCDVAIDVESVNNTYALQIDKNPKNKVARKGIENAFHEDLLMPFCDSYPSADGSERFSFKSNCKRDFERMILGRNDVGDFSHFEGLCKKIKEINCS</sequence>
<dbReference type="eggNOG" id="COG1131">
    <property type="taxonomic scope" value="Bacteria"/>
</dbReference>
<dbReference type="Pfam" id="PF13304">
    <property type="entry name" value="AAA_21"/>
    <property type="match status" value="1"/>
</dbReference>
<gene>
    <name evidence="2" type="ordered locus">bgla_1g10640</name>
</gene>
<dbReference type="GO" id="GO:0016887">
    <property type="term" value="F:ATP hydrolysis activity"/>
    <property type="evidence" value="ECO:0007669"/>
    <property type="project" value="InterPro"/>
</dbReference>
<organism evidence="2 3">
    <name type="scientific">Burkholderia gladioli (strain BSR3)</name>
    <dbReference type="NCBI Taxonomy" id="999541"/>
    <lineage>
        <taxon>Bacteria</taxon>
        <taxon>Pseudomonadati</taxon>
        <taxon>Pseudomonadota</taxon>
        <taxon>Betaproteobacteria</taxon>
        <taxon>Burkholderiales</taxon>
        <taxon>Burkholderiaceae</taxon>
        <taxon>Burkholderia</taxon>
    </lineage>
</organism>
<dbReference type="GO" id="GO:0005524">
    <property type="term" value="F:ATP binding"/>
    <property type="evidence" value="ECO:0007669"/>
    <property type="project" value="InterPro"/>
</dbReference>
<dbReference type="SUPFAM" id="SSF52540">
    <property type="entry name" value="P-loop containing nucleoside triphosphate hydrolases"/>
    <property type="match status" value="1"/>
</dbReference>
<dbReference type="InterPro" id="IPR027417">
    <property type="entry name" value="P-loop_NTPase"/>
</dbReference>
<dbReference type="SMART" id="SM00382">
    <property type="entry name" value="AAA"/>
    <property type="match status" value="1"/>
</dbReference>
<dbReference type="PANTHER" id="PTHR43581">
    <property type="entry name" value="ATP/GTP PHOSPHATASE"/>
    <property type="match status" value="1"/>
</dbReference>
<name>F2L9I4_BURGS</name>
<dbReference type="STRING" id="999541.bgla_1g10640"/>
<dbReference type="KEGG" id="bgd:bgla_1g10640"/>
<dbReference type="InterPro" id="IPR003593">
    <property type="entry name" value="AAA+_ATPase"/>
</dbReference>
<dbReference type="InterPro" id="IPR051396">
    <property type="entry name" value="Bact_Antivir_Def_Nuclease"/>
</dbReference>
<evidence type="ECO:0000313" key="2">
    <source>
        <dbReference type="EMBL" id="AEA59747.1"/>
    </source>
</evidence>
<dbReference type="AlphaFoldDB" id="F2L9I4"/>
<protein>
    <recommendedName>
        <fullName evidence="1">AAA+ ATPase domain-containing protein</fullName>
    </recommendedName>
</protein>
<dbReference type="RefSeq" id="WP_013697098.1">
    <property type="nucleotide sequence ID" value="NC_015381.1"/>
</dbReference>
<dbReference type="Gene3D" id="3.40.50.300">
    <property type="entry name" value="P-loop containing nucleotide triphosphate hydrolases"/>
    <property type="match status" value="1"/>
</dbReference>
<feature type="domain" description="AAA+ ATPase" evidence="1">
    <location>
        <begin position="20"/>
        <end position="383"/>
    </location>
</feature>